<evidence type="ECO:0000256" key="6">
    <source>
        <dbReference type="SAM" id="SignalP"/>
    </source>
</evidence>
<evidence type="ECO:0000259" key="7">
    <source>
        <dbReference type="Pfam" id="PF03443"/>
    </source>
</evidence>
<feature type="chain" id="PRO_5025350267" description="AA9 family lytic polysaccharide monooxygenase" evidence="6">
    <location>
        <begin position="21"/>
        <end position="223"/>
    </location>
</feature>
<evidence type="ECO:0000313" key="8">
    <source>
        <dbReference type="EMBL" id="KAF2674429.1"/>
    </source>
</evidence>
<dbReference type="Gene3D" id="2.70.50.70">
    <property type="match status" value="1"/>
</dbReference>
<comment type="cofactor">
    <cofactor evidence="1">
        <name>Cu(2+)</name>
        <dbReference type="ChEBI" id="CHEBI:29036"/>
    </cofactor>
</comment>
<evidence type="ECO:0000256" key="5">
    <source>
        <dbReference type="RuleBase" id="RU368122"/>
    </source>
</evidence>
<keyword evidence="5" id="KW-0136">Cellulose degradation</keyword>
<reference evidence="8" key="1">
    <citation type="journal article" date="2020" name="Stud. Mycol.">
        <title>101 Dothideomycetes genomes: a test case for predicting lifestyles and emergence of pathogens.</title>
        <authorList>
            <person name="Haridas S."/>
            <person name="Albert R."/>
            <person name="Binder M."/>
            <person name="Bloem J."/>
            <person name="Labutti K."/>
            <person name="Salamov A."/>
            <person name="Andreopoulos B."/>
            <person name="Baker S."/>
            <person name="Barry K."/>
            <person name="Bills G."/>
            <person name="Bluhm B."/>
            <person name="Cannon C."/>
            <person name="Castanera R."/>
            <person name="Culley D."/>
            <person name="Daum C."/>
            <person name="Ezra D."/>
            <person name="Gonzalez J."/>
            <person name="Henrissat B."/>
            <person name="Kuo A."/>
            <person name="Liang C."/>
            <person name="Lipzen A."/>
            <person name="Lutzoni F."/>
            <person name="Magnuson J."/>
            <person name="Mondo S."/>
            <person name="Nolan M."/>
            <person name="Ohm R."/>
            <person name="Pangilinan J."/>
            <person name="Park H.-J."/>
            <person name="Ramirez L."/>
            <person name="Alfaro M."/>
            <person name="Sun H."/>
            <person name="Tritt A."/>
            <person name="Yoshinaga Y."/>
            <person name="Zwiers L.-H."/>
            <person name="Turgeon B."/>
            <person name="Goodwin S."/>
            <person name="Spatafora J."/>
            <person name="Crous P."/>
            <person name="Grigoriev I."/>
        </authorList>
    </citation>
    <scope>NUCLEOTIDE SEQUENCE</scope>
    <source>
        <strain evidence="8">CBS 115976</strain>
    </source>
</reference>
<dbReference type="PANTHER" id="PTHR33353:SF11">
    <property type="entry name" value="GLYCOSYLHYDROLASE FAMILY 61-7 PROTEIN"/>
    <property type="match status" value="1"/>
</dbReference>
<dbReference type="GO" id="GO:0005576">
    <property type="term" value="C:extracellular region"/>
    <property type="evidence" value="ECO:0007669"/>
    <property type="project" value="UniProtKB-SubCell"/>
</dbReference>
<dbReference type="GO" id="GO:0008810">
    <property type="term" value="F:cellulase activity"/>
    <property type="evidence" value="ECO:0007669"/>
    <property type="project" value="UniProtKB-UniRule"/>
</dbReference>
<accession>A0A6A6UQ60</accession>
<sequence>MKSTSVIASAIALLSAVTEGHYMFQTVKSGSQGGGVYQFVRKNTNHNSPVVDLGDKDLRCNVGGTSGASTETMPVAAGSTVTFGADTAVYHQGPISFYMTQVPDAKTADGSTPWFKVKDIGPTFAGGQAKWDMSKNYSVKIPSCIAPGDYLLRIQQLAIHNPGGKPQFYISCAQIKVSGGASTLPKPTVSIPGAFKASDSGYTANIYNNFKSYTVPGPSVFTC</sequence>
<keyword evidence="4 5" id="KW-1015">Disulfide bond</keyword>
<protein>
    <recommendedName>
        <fullName evidence="5">AA9 family lytic polysaccharide monooxygenase</fullName>
        <ecNumber evidence="5">1.14.99.56</ecNumber>
    </recommendedName>
    <alternativeName>
        <fullName evidence="5">Endo-beta-1,4-glucanase</fullName>
    </alternativeName>
    <alternativeName>
        <fullName evidence="5">Glycosyl hydrolase 61 family protein</fullName>
    </alternativeName>
</protein>
<dbReference type="OrthoDB" id="6038816at2759"/>
<dbReference type="PANTHER" id="PTHR33353">
    <property type="entry name" value="PUTATIVE (AFU_ORTHOLOGUE AFUA_1G12560)-RELATED"/>
    <property type="match status" value="1"/>
</dbReference>
<keyword evidence="3 5" id="KW-0964">Secreted</keyword>
<evidence type="ECO:0000256" key="2">
    <source>
        <dbReference type="ARBA" id="ARBA00004613"/>
    </source>
</evidence>
<feature type="signal peptide" evidence="6">
    <location>
        <begin position="1"/>
        <end position="20"/>
    </location>
</feature>
<evidence type="ECO:0000256" key="4">
    <source>
        <dbReference type="ARBA" id="ARBA00023157"/>
    </source>
</evidence>
<keyword evidence="5" id="KW-0119">Carbohydrate metabolism</keyword>
<comment type="domain">
    <text evidence="5">Has a modular structure: an endo-beta-1,4-glucanase catalytic module at the N-terminus, a linker rich in serines and threonines, and a C-terminal carbohydrate-binding module (CBM).</text>
</comment>
<dbReference type="AlphaFoldDB" id="A0A6A6UQ60"/>
<keyword evidence="9" id="KW-1185">Reference proteome</keyword>
<comment type="function">
    <text evidence="5">Lytic polysaccharide monooxygenase (LMPO) that depolymerizes crystalline and amorphous polysaccharides via the oxidation of scissile alpha- or beta-(1-4)-glycosidic bonds, yielding C1 and/or C4 oxidation products. Catalysis by LPMOs requires the reduction of the active-site copper from Cu(II) to Cu(I) by a reducing agent and H(2)O(2) or O(2) as a cosubstrate.</text>
</comment>
<evidence type="ECO:0000313" key="9">
    <source>
        <dbReference type="Proteomes" id="UP000799302"/>
    </source>
</evidence>
<feature type="domain" description="Auxiliary Activity family 9 catalytic" evidence="7">
    <location>
        <begin position="21"/>
        <end position="212"/>
    </location>
</feature>
<keyword evidence="5" id="KW-0624">Polysaccharide degradation</keyword>
<dbReference type="InterPro" id="IPR005103">
    <property type="entry name" value="AA9_LPMO"/>
</dbReference>
<dbReference type="GO" id="GO:0030245">
    <property type="term" value="P:cellulose catabolic process"/>
    <property type="evidence" value="ECO:0007669"/>
    <property type="project" value="UniProtKB-UniRule"/>
</dbReference>
<dbReference type="GO" id="GO:0030248">
    <property type="term" value="F:cellulose binding"/>
    <property type="evidence" value="ECO:0007669"/>
    <property type="project" value="UniProtKB-UniRule"/>
</dbReference>
<comment type="catalytic activity">
    <reaction evidence="5">
        <text>[(1-&gt;4)-beta-D-glucosyl]n+m + reduced acceptor + O2 = 4-dehydro-beta-D-glucosyl-[(1-&gt;4)-beta-D-glucosyl]n-1 + [(1-&gt;4)-beta-D-glucosyl]m + acceptor + H2O.</text>
        <dbReference type="EC" id="1.14.99.56"/>
    </reaction>
</comment>
<evidence type="ECO:0000256" key="3">
    <source>
        <dbReference type="ARBA" id="ARBA00022525"/>
    </source>
</evidence>
<dbReference type="EMBL" id="MU004230">
    <property type="protein sequence ID" value="KAF2674429.1"/>
    <property type="molecule type" value="Genomic_DNA"/>
</dbReference>
<name>A0A6A6UQ60_9PEZI</name>
<organism evidence="8 9">
    <name type="scientific">Microthyrium microscopicum</name>
    <dbReference type="NCBI Taxonomy" id="703497"/>
    <lineage>
        <taxon>Eukaryota</taxon>
        <taxon>Fungi</taxon>
        <taxon>Dikarya</taxon>
        <taxon>Ascomycota</taxon>
        <taxon>Pezizomycotina</taxon>
        <taxon>Dothideomycetes</taxon>
        <taxon>Dothideomycetes incertae sedis</taxon>
        <taxon>Microthyriales</taxon>
        <taxon>Microthyriaceae</taxon>
        <taxon>Microthyrium</taxon>
    </lineage>
</organism>
<keyword evidence="6" id="KW-0732">Signal</keyword>
<dbReference type="InterPro" id="IPR049892">
    <property type="entry name" value="AA9"/>
</dbReference>
<proteinExistence type="predicted"/>
<dbReference type="CDD" id="cd21175">
    <property type="entry name" value="LPMO_AA9"/>
    <property type="match status" value="1"/>
</dbReference>
<dbReference type="Pfam" id="PF03443">
    <property type="entry name" value="AA9"/>
    <property type="match status" value="1"/>
</dbReference>
<dbReference type="EC" id="1.14.99.56" evidence="5"/>
<comment type="subcellular location">
    <subcellularLocation>
        <location evidence="2 5">Secreted</location>
    </subcellularLocation>
</comment>
<dbReference type="Proteomes" id="UP000799302">
    <property type="component" value="Unassembled WGS sequence"/>
</dbReference>
<gene>
    <name evidence="8" type="ORF">BT63DRAFT_408618</name>
</gene>
<evidence type="ECO:0000256" key="1">
    <source>
        <dbReference type="ARBA" id="ARBA00001973"/>
    </source>
</evidence>